<feature type="transmembrane region" description="Helical" evidence="2">
    <location>
        <begin position="435"/>
        <end position="452"/>
    </location>
</feature>
<dbReference type="PANTHER" id="PTHR42101:SF1">
    <property type="entry name" value="LOW TEMPERATURE REQUIREMENT A"/>
    <property type="match status" value="1"/>
</dbReference>
<dbReference type="RefSeq" id="XP_058345649.1">
    <property type="nucleotide sequence ID" value="XM_058483450.1"/>
</dbReference>
<evidence type="ECO:0000313" key="4">
    <source>
        <dbReference type="Proteomes" id="UP001234581"/>
    </source>
</evidence>
<feature type="transmembrane region" description="Helical" evidence="2">
    <location>
        <begin position="597"/>
        <end position="619"/>
    </location>
</feature>
<feature type="transmembrane region" description="Helical" evidence="2">
    <location>
        <begin position="690"/>
        <end position="714"/>
    </location>
</feature>
<keyword evidence="2" id="KW-0812">Transmembrane</keyword>
<gene>
    <name evidence="3" type="ORF">O0I10_003379</name>
</gene>
<keyword evidence="2" id="KW-1133">Transmembrane helix</keyword>
<dbReference type="Proteomes" id="UP001234581">
    <property type="component" value="Unassembled WGS sequence"/>
</dbReference>
<dbReference type="Pfam" id="PF06772">
    <property type="entry name" value="LtrA"/>
    <property type="match status" value="1"/>
</dbReference>
<dbReference type="AlphaFoldDB" id="A0AAD7V964"/>
<feature type="transmembrane region" description="Helical" evidence="2">
    <location>
        <begin position="458"/>
        <end position="480"/>
    </location>
</feature>
<comment type="caution">
    <text evidence="3">The sequence shown here is derived from an EMBL/GenBank/DDBJ whole genome shotgun (WGS) entry which is preliminary data.</text>
</comment>
<organism evidence="3 4">
    <name type="scientific">Lichtheimia ornata</name>
    <dbReference type="NCBI Taxonomy" id="688661"/>
    <lineage>
        <taxon>Eukaryota</taxon>
        <taxon>Fungi</taxon>
        <taxon>Fungi incertae sedis</taxon>
        <taxon>Mucoromycota</taxon>
        <taxon>Mucoromycotina</taxon>
        <taxon>Mucoromycetes</taxon>
        <taxon>Mucorales</taxon>
        <taxon>Lichtheimiaceae</taxon>
        <taxon>Lichtheimia</taxon>
    </lineage>
</organism>
<feature type="transmembrane region" description="Helical" evidence="2">
    <location>
        <begin position="661"/>
        <end position="683"/>
    </location>
</feature>
<keyword evidence="2" id="KW-0472">Membrane</keyword>
<sequence length="740" mass="83893">MPSKSYPVTRSGPVFNANRSSHRSTFSCPLPTMTVCEHDDEDNNNMKSSCGVQVEHNEHATTTTTNALYDDENETFGDVLSRSISGFHRHQLRMHSYRRQVEAWENRAQDRSSQNDPQYSVVVHFRKLKGHQSFALTPTQVKDFATKLQLTQQERIRFNGVHDTDSLMDYLHKTKRDYSIKIHHHHIKDDYPDIESKADQDIIELNDNVYIEFRLRRTNMLPRPAVEMTRRPFFRHPDPDLSADIGQEKSASWLELFYDLVYVASLTEFTHAHVIKDFATLGTYTEWFVITWWGWFASSLYTARFNTDDVVHHLWKLIEMCAVITMASTSTYFFTSSSYVYGYIALKSVLVIEYAIVFVVAISTRSRARIPLAFYVGANIASIILWASSIAVLEEATHRILWYTGILIEILVNVISRRDKALSWAASNLAERLGLLTLIVLGENLIGLIALVALSGSIIWVTVANWFAVIIIFGFFFMYFEDFNKNVFLHSKFHQIWVYLHFPLHLCQIAFGIELINMLKLYRAELIDDGYISSTSTKDTTTASYEGGSTTDTAEAYSLARRAIESIPSSTPSHVNSNPVALDFTQPKPSQTAPMSLAGYFTLFKYAASITTLATLQGLSTDSLLSASPILNQDQGSMQTMHTYDRRAPGESEHTREEMVFIYKIFLIMGGALLVLNSLIKLINTRVTDIYGRIIICSRIVNAAVLWCLCALPFSGLHPLILIGITMGSIVFQGIVDLLD</sequence>
<feature type="transmembrane region" description="Helical" evidence="2">
    <location>
        <begin position="284"/>
        <end position="302"/>
    </location>
</feature>
<name>A0AAD7V964_9FUNG</name>
<evidence type="ECO:0008006" key="5">
    <source>
        <dbReference type="Google" id="ProtNLM"/>
    </source>
</evidence>
<evidence type="ECO:0000256" key="1">
    <source>
        <dbReference type="SAM" id="MobiDB-lite"/>
    </source>
</evidence>
<dbReference type="PANTHER" id="PTHR42101">
    <property type="entry name" value="CHROMOSOME 16, WHOLE GENOME SHOTGUN SEQUENCE"/>
    <property type="match status" value="1"/>
</dbReference>
<protein>
    <recommendedName>
        <fullName evidence="5">Bacterial low temperature requirement A protein-domain-containing protein</fullName>
    </recommendedName>
</protein>
<dbReference type="InterPro" id="IPR010640">
    <property type="entry name" value="Low_temperature_requirement_A"/>
</dbReference>
<feature type="transmembrane region" description="Helical" evidence="2">
    <location>
        <begin position="340"/>
        <end position="360"/>
    </location>
</feature>
<feature type="transmembrane region" description="Helical" evidence="2">
    <location>
        <begin position="372"/>
        <end position="393"/>
    </location>
</feature>
<feature type="transmembrane region" description="Helical" evidence="2">
    <location>
        <begin position="399"/>
        <end position="415"/>
    </location>
</feature>
<feature type="region of interest" description="Disordered" evidence="1">
    <location>
        <begin position="1"/>
        <end position="23"/>
    </location>
</feature>
<accession>A0AAD7V964</accession>
<evidence type="ECO:0000256" key="2">
    <source>
        <dbReference type="SAM" id="Phobius"/>
    </source>
</evidence>
<feature type="transmembrane region" description="Helical" evidence="2">
    <location>
        <begin position="314"/>
        <end position="334"/>
    </location>
</feature>
<proteinExistence type="predicted"/>
<dbReference type="GeneID" id="83210792"/>
<keyword evidence="4" id="KW-1185">Reference proteome</keyword>
<dbReference type="EMBL" id="JARTCD010000011">
    <property type="protein sequence ID" value="KAJ8660736.1"/>
    <property type="molecule type" value="Genomic_DNA"/>
</dbReference>
<evidence type="ECO:0000313" key="3">
    <source>
        <dbReference type="EMBL" id="KAJ8660736.1"/>
    </source>
</evidence>
<reference evidence="3 4" key="1">
    <citation type="submission" date="2023-03" db="EMBL/GenBank/DDBJ databases">
        <title>Genome sequence of Lichtheimia ornata CBS 291.66.</title>
        <authorList>
            <person name="Mohabir J.T."/>
            <person name="Shea T.P."/>
            <person name="Kurbessoian T."/>
            <person name="Berby B."/>
            <person name="Fontaine J."/>
            <person name="Livny J."/>
            <person name="Gnirke A."/>
            <person name="Stajich J.E."/>
            <person name="Cuomo C.A."/>
        </authorList>
    </citation>
    <scope>NUCLEOTIDE SEQUENCE [LARGE SCALE GENOMIC DNA]</scope>
    <source>
        <strain evidence="3">CBS 291.66</strain>
    </source>
</reference>